<dbReference type="AlphaFoldDB" id="Q3ATE7"/>
<dbReference type="STRING" id="340177.Cag_0455"/>
<dbReference type="KEGG" id="cch:Cag_0455"/>
<protein>
    <recommendedName>
        <fullName evidence="2">HicB-like antitoxin of toxin-antitoxin system domain-containing protein</fullName>
    </recommendedName>
</protein>
<accession>Q3ATE7</accession>
<dbReference type="HOGENOM" id="CLU_114047_4_0_10"/>
<dbReference type="OrthoDB" id="5419659at2"/>
<reference evidence="1" key="1">
    <citation type="submission" date="2005-08" db="EMBL/GenBank/DDBJ databases">
        <title>Complete sequence of Chlorobium chlorochromatii CaD3.</title>
        <authorList>
            <person name="Copeland A."/>
            <person name="Lucas S."/>
            <person name="Lapidus A."/>
            <person name="Barry K."/>
            <person name="Detter J.C."/>
            <person name="Glavina T."/>
            <person name="Hammon N."/>
            <person name="Israni S."/>
            <person name="Pitluck S."/>
            <person name="Bryant D."/>
            <person name="Schmutz J."/>
            <person name="Larimer F."/>
            <person name="Land M."/>
            <person name="Kyrpides N."/>
            <person name="Ivanova N."/>
            <person name="Richardson P."/>
        </authorList>
    </citation>
    <scope>NUCLEOTIDE SEQUENCE [LARGE SCALE GENOMIC DNA]</scope>
    <source>
        <strain evidence="1">CaD3</strain>
    </source>
</reference>
<organism evidence="1">
    <name type="scientific">Chlorobium chlorochromatii (strain CaD3)</name>
    <dbReference type="NCBI Taxonomy" id="340177"/>
    <lineage>
        <taxon>Bacteria</taxon>
        <taxon>Pseudomonadati</taxon>
        <taxon>Chlorobiota</taxon>
        <taxon>Chlorobiia</taxon>
        <taxon>Chlorobiales</taxon>
        <taxon>Chlorobiaceae</taxon>
        <taxon>Chlorobium/Pelodictyon group</taxon>
        <taxon>Chlorobium</taxon>
    </lineage>
</organism>
<sequence>MKFTIEVDQEIDGRWIAEILEIPGVLKYGNSQHEAIAQAEALALRVLAERIEEGEQLVEPISITFAA</sequence>
<evidence type="ECO:0008006" key="2">
    <source>
        <dbReference type="Google" id="ProtNLM"/>
    </source>
</evidence>
<proteinExistence type="predicted"/>
<dbReference type="eggNOG" id="COG1598">
    <property type="taxonomic scope" value="Bacteria"/>
</dbReference>
<dbReference type="SUPFAM" id="SSF143100">
    <property type="entry name" value="TTHA1013/TTHA0281-like"/>
    <property type="match status" value="1"/>
</dbReference>
<evidence type="ECO:0000313" key="1">
    <source>
        <dbReference type="EMBL" id="ABB27728.1"/>
    </source>
</evidence>
<dbReference type="InterPro" id="IPR035069">
    <property type="entry name" value="TTHA1013/TTHA0281-like"/>
</dbReference>
<dbReference type="Gene3D" id="3.30.160.250">
    <property type="match status" value="1"/>
</dbReference>
<gene>
    <name evidence="1" type="ordered locus">Cag_0455</name>
</gene>
<dbReference type="EMBL" id="CP000108">
    <property type="protein sequence ID" value="ABB27728.1"/>
    <property type="molecule type" value="Genomic_DNA"/>
</dbReference>
<name>Q3ATE7_CHLCH</name>